<organism evidence="6 7">
    <name type="scientific">Botryotinia narcissicola</name>
    <dbReference type="NCBI Taxonomy" id="278944"/>
    <lineage>
        <taxon>Eukaryota</taxon>
        <taxon>Fungi</taxon>
        <taxon>Dikarya</taxon>
        <taxon>Ascomycota</taxon>
        <taxon>Pezizomycotina</taxon>
        <taxon>Leotiomycetes</taxon>
        <taxon>Helotiales</taxon>
        <taxon>Sclerotiniaceae</taxon>
        <taxon>Botryotinia</taxon>
    </lineage>
</organism>
<proteinExistence type="predicted"/>
<dbReference type="STRING" id="278944.A0A4Z1J8H4"/>
<name>A0A4Z1J8H4_9HELO</name>
<dbReference type="Pfam" id="PF22939">
    <property type="entry name" value="WHD_GPIID"/>
    <property type="match status" value="1"/>
</dbReference>
<dbReference type="AlphaFoldDB" id="A0A4Z1J8H4"/>
<dbReference type="InterPro" id="IPR054471">
    <property type="entry name" value="GPIID_WHD"/>
</dbReference>
<reference evidence="6 7" key="1">
    <citation type="submission" date="2017-12" db="EMBL/GenBank/DDBJ databases">
        <title>Comparative genomics of Botrytis spp.</title>
        <authorList>
            <person name="Valero-Jimenez C.A."/>
            <person name="Tapia P."/>
            <person name="Veloso J."/>
            <person name="Silva-Moreno E."/>
            <person name="Staats M."/>
            <person name="Valdes J.H."/>
            <person name="Van Kan J.A.L."/>
        </authorList>
    </citation>
    <scope>NUCLEOTIDE SEQUENCE [LARGE SCALE GENOMIC DNA]</scope>
    <source>
        <strain evidence="6 7">MUCL2120</strain>
    </source>
</reference>
<evidence type="ECO:0000256" key="4">
    <source>
        <dbReference type="SAM" id="MobiDB-lite"/>
    </source>
</evidence>
<dbReference type="Gene3D" id="1.25.40.20">
    <property type="entry name" value="Ankyrin repeat-containing domain"/>
    <property type="match status" value="3"/>
</dbReference>
<evidence type="ECO:0000256" key="3">
    <source>
        <dbReference type="PROSITE-ProRule" id="PRU00023"/>
    </source>
</evidence>
<accession>A0A4Z1J8H4</accession>
<feature type="compositionally biased region" description="Polar residues" evidence="4">
    <location>
        <begin position="1063"/>
        <end position="1077"/>
    </location>
</feature>
<feature type="compositionally biased region" description="Basic and acidic residues" evidence="4">
    <location>
        <begin position="1041"/>
        <end position="1050"/>
    </location>
</feature>
<keyword evidence="2 3" id="KW-0040">ANK repeat</keyword>
<feature type="region of interest" description="Disordered" evidence="4">
    <location>
        <begin position="1023"/>
        <end position="1077"/>
    </location>
</feature>
<evidence type="ECO:0000259" key="5">
    <source>
        <dbReference type="Pfam" id="PF22939"/>
    </source>
</evidence>
<keyword evidence="1" id="KW-0677">Repeat</keyword>
<dbReference type="Pfam" id="PF12796">
    <property type="entry name" value="Ank_2"/>
    <property type="match status" value="2"/>
</dbReference>
<evidence type="ECO:0000256" key="1">
    <source>
        <dbReference type="ARBA" id="ARBA00022737"/>
    </source>
</evidence>
<dbReference type="Proteomes" id="UP000297452">
    <property type="component" value="Unassembled WGS sequence"/>
</dbReference>
<feature type="domain" description="GPI inositol-deacylase winged helix" evidence="5">
    <location>
        <begin position="159"/>
        <end position="251"/>
    </location>
</feature>
<feature type="repeat" description="ANK" evidence="3">
    <location>
        <begin position="900"/>
        <end position="932"/>
    </location>
</feature>
<gene>
    <name evidence="6" type="ORF">BOTNAR_0034g00090</name>
</gene>
<protein>
    <recommendedName>
        <fullName evidence="5">GPI inositol-deacylase winged helix domain-containing protein</fullName>
    </recommendedName>
</protein>
<dbReference type="PROSITE" id="PS50297">
    <property type="entry name" value="ANK_REP_REGION"/>
    <property type="match status" value="1"/>
</dbReference>
<dbReference type="PANTHER" id="PTHR24198:SF165">
    <property type="entry name" value="ANKYRIN REPEAT-CONTAINING PROTEIN-RELATED"/>
    <property type="match status" value="1"/>
</dbReference>
<feature type="compositionally biased region" description="Acidic residues" evidence="4">
    <location>
        <begin position="1051"/>
        <end position="1060"/>
    </location>
</feature>
<dbReference type="SUPFAM" id="SSF48403">
    <property type="entry name" value="Ankyrin repeat"/>
    <property type="match status" value="2"/>
</dbReference>
<evidence type="ECO:0000313" key="6">
    <source>
        <dbReference type="EMBL" id="TGO67850.1"/>
    </source>
</evidence>
<dbReference type="PROSITE" id="PS50088">
    <property type="entry name" value="ANK_REPEAT"/>
    <property type="match status" value="2"/>
</dbReference>
<sequence length="1097" mass="123705">MYKVTVPEIVAHSSSSSLSDVSLKSHMTVDPRISTIPSGSPTLKVKFLIISRPYYEIEEEFKSLTDVFSGIRLAGEDTTATIKEEINLVIDAEIDRLKLPSKADTRLRSRLKGIEHRTYLWLYLIMDTIRLRAKASRQLKTFEKIVDAELPSTIDEAYEAILSKSPDKKEATKLLHIVVGAERPLVLDELNIALNIDKSYDGSQSFENIELEDPELFPKRIRDICGLFVSISDSRVYLIHQTAKEFLVAKDSSLVATGWKHSLHPYDSQSILTQICVSYLYLSTFSEINTKAQCFITSPEAQPHITNQGRFKLLKYASDYWMKHWEISSCDIDILTIVELRSPTVRRSIWLRACLEGLPPKHLRNIAYKIWQLLGVDDFEEVNNMSALMIALCLGLRDVVEAVLATPLSYSELNQFWRKETALFLAISMKDYEMTKSLISAGANIGDNSFDENSRTALEVALEQMGNDILNLLFENKAGTHAALCTALKYCVSDWQPGFFDLILMKNGPLIPSLRIRLLVIAMSRSIGQNRIRAVKLVLACPHEQSMDETLQAALHLALTDYDLDFDMCSLIINDPAIHDLDKCWELNNCTGSSQSIVRHLTERLKPNKIGFRRYPDEVRLLKLLGARGASFDRNSDGSEFLYAAYCGHVDYFEIFIQNDPQLATLYINRCRVHSTPLENAINNRNHDMIRCLLEHGARINQSISFKFSYLKENYFSTIFTAVGRGDTDKPFNINKNDPLLSTISIQQLQKLIGPYSLSHAASSGDAGRVQWLVDHGANVDNRFSNGQSIQSYPLMEAICNCDDSAAASGIVKILHDHGANIDGPRDYRVHAGFVVASSVHLAIIKDSMKVLQTLLECNADVNLYGKNYGILLKEATTNGQVHIVKLLVLYGADVNAVVEGVPILHKAIFNRQIEAVAVLLDLGANINIFEYIRGTPLQLAMSMQYGDMVYLLQSRGALQVCNLKPLGTSYFYHQSRRHTSTNSLAFSRKDVELPAPEVLSRRQSLHSQTWVTYNFDQHGTVSSSPFREELGNDVPFDLSSRSERRKEVDSGSDDENDDTSNDHNYNNYSSIQINPDYSSSDLVMGRRIYETEQHYY</sequence>
<dbReference type="EMBL" id="PQXJ01000034">
    <property type="protein sequence ID" value="TGO67850.1"/>
    <property type="molecule type" value="Genomic_DNA"/>
</dbReference>
<feature type="repeat" description="ANK" evidence="3">
    <location>
        <begin position="673"/>
        <end position="705"/>
    </location>
</feature>
<dbReference type="PANTHER" id="PTHR24198">
    <property type="entry name" value="ANKYRIN REPEAT AND PROTEIN KINASE DOMAIN-CONTAINING PROTEIN"/>
    <property type="match status" value="1"/>
</dbReference>
<dbReference type="SMART" id="SM00248">
    <property type="entry name" value="ANK"/>
    <property type="match status" value="11"/>
</dbReference>
<evidence type="ECO:0000256" key="2">
    <source>
        <dbReference type="ARBA" id="ARBA00023043"/>
    </source>
</evidence>
<keyword evidence="7" id="KW-1185">Reference proteome</keyword>
<comment type="caution">
    <text evidence="6">The sequence shown here is derived from an EMBL/GenBank/DDBJ whole genome shotgun (WGS) entry which is preliminary data.</text>
</comment>
<dbReference type="InterPro" id="IPR036770">
    <property type="entry name" value="Ankyrin_rpt-contain_sf"/>
</dbReference>
<dbReference type="OrthoDB" id="163438at2759"/>
<evidence type="ECO:0000313" key="7">
    <source>
        <dbReference type="Proteomes" id="UP000297452"/>
    </source>
</evidence>
<dbReference type="InterPro" id="IPR002110">
    <property type="entry name" value="Ankyrin_rpt"/>
</dbReference>